<keyword evidence="2" id="KW-1185">Reference proteome</keyword>
<evidence type="ECO:0000313" key="2">
    <source>
        <dbReference type="Proteomes" id="UP000759131"/>
    </source>
</evidence>
<organism evidence="1">
    <name type="scientific">Medioppia subpectinata</name>
    <dbReference type="NCBI Taxonomy" id="1979941"/>
    <lineage>
        <taxon>Eukaryota</taxon>
        <taxon>Metazoa</taxon>
        <taxon>Ecdysozoa</taxon>
        <taxon>Arthropoda</taxon>
        <taxon>Chelicerata</taxon>
        <taxon>Arachnida</taxon>
        <taxon>Acari</taxon>
        <taxon>Acariformes</taxon>
        <taxon>Sarcoptiformes</taxon>
        <taxon>Oribatida</taxon>
        <taxon>Brachypylina</taxon>
        <taxon>Oppioidea</taxon>
        <taxon>Oppiidae</taxon>
        <taxon>Medioppia</taxon>
    </lineage>
</organism>
<proteinExistence type="predicted"/>
<dbReference type="AlphaFoldDB" id="A0A7R9QKY4"/>
<gene>
    <name evidence="1" type="ORF">OSB1V03_LOCUS22535</name>
</gene>
<dbReference type="EMBL" id="CAJPIZ010048895">
    <property type="protein sequence ID" value="CAG2122589.1"/>
    <property type="molecule type" value="Genomic_DNA"/>
</dbReference>
<name>A0A7R9QKY4_9ACAR</name>
<sequence>MPSNTCRSVVVEMTALSDHNLLLIGKTLRETMVTITKALAANRQPPMAYAMLDAIDGPKAISVVPVTHIRSQFFRYKYGDKVSSLANFRHDQTSEVMADVCDSIERTIKHIKESVVNISRNNVLHLELTYVCGRHRDQVLQDFTALLADKRIDLSFLSFLISCALNPMLRP</sequence>
<dbReference type="OrthoDB" id="6529427at2759"/>
<evidence type="ECO:0000313" key="1">
    <source>
        <dbReference type="EMBL" id="CAD7649745.1"/>
    </source>
</evidence>
<protein>
    <submittedName>
        <fullName evidence="1">Uncharacterized protein</fullName>
    </submittedName>
</protein>
<dbReference type="Proteomes" id="UP000759131">
    <property type="component" value="Unassembled WGS sequence"/>
</dbReference>
<accession>A0A7R9QKY4</accession>
<reference evidence="1" key="1">
    <citation type="submission" date="2020-11" db="EMBL/GenBank/DDBJ databases">
        <authorList>
            <person name="Tran Van P."/>
        </authorList>
    </citation>
    <scope>NUCLEOTIDE SEQUENCE</scope>
</reference>
<dbReference type="EMBL" id="OC903470">
    <property type="protein sequence ID" value="CAD7649745.1"/>
    <property type="molecule type" value="Genomic_DNA"/>
</dbReference>